<dbReference type="PANTHER" id="PTHR45527">
    <property type="entry name" value="NONRIBOSOMAL PEPTIDE SYNTHETASE"/>
    <property type="match status" value="1"/>
</dbReference>
<dbReference type="SMART" id="SM00823">
    <property type="entry name" value="PKS_PP"/>
    <property type="match status" value="1"/>
</dbReference>
<dbReference type="InterPro" id="IPR009081">
    <property type="entry name" value="PP-bd_ACP"/>
</dbReference>
<dbReference type="InterPro" id="IPR023213">
    <property type="entry name" value="CAT-like_dom_sf"/>
</dbReference>
<keyword evidence="9" id="KW-1185">Reference proteome</keyword>
<dbReference type="InterPro" id="IPR057737">
    <property type="entry name" value="Condensation_MtbB-like"/>
</dbReference>
<dbReference type="EMBL" id="JARZHI010000026">
    <property type="protein sequence ID" value="MDI1433119.1"/>
    <property type="molecule type" value="Genomic_DNA"/>
</dbReference>
<dbReference type="Pfam" id="PF18563">
    <property type="entry name" value="TubC_N"/>
    <property type="match status" value="1"/>
</dbReference>
<evidence type="ECO:0000313" key="9">
    <source>
        <dbReference type="Proteomes" id="UP001160301"/>
    </source>
</evidence>
<dbReference type="SUPFAM" id="SSF56801">
    <property type="entry name" value="Acetyl-CoA synthetase-like"/>
    <property type="match status" value="1"/>
</dbReference>
<protein>
    <submittedName>
        <fullName evidence="8">Non-ribosomal peptide synthetase</fullName>
    </submittedName>
</protein>
<dbReference type="SUPFAM" id="SSF47336">
    <property type="entry name" value="ACP-like"/>
    <property type="match status" value="1"/>
</dbReference>
<dbReference type="Pfam" id="PF13193">
    <property type="entry name" value="AMP-binding_C"/>
    <property type="match status" value="1"/>
</dbReference>
<dbReference type="Gene3D" id="1.10.1200.10">
    <property type="entry name" value="ACP-like"/>
    <property type="match status" value="1"/>
</dbReference>
<evidence type="ECO:0000256" key="4">
    <source>
        <dbReference type="ARBA" id="ARBA00022553"/>
    </source>
</evidence>
<dbReference type="Gene3D" id="2.30.38.10">
    <property type="entry name" value="Luciferase, Domain 3"/>
    <property type="match status" value="1"/>
</dbReference>
<dbReference type="Gene3D" id="3.40.50.980">
    <property type="match status" value="2"/>
</dbReference>
<dbReference type="InterPro" id="IPR020459">
    <property type="entry name" value="AMP-binding"/>
</dbReference>
<dbReference type="PANTHER" id="PTHR45527:SF10">
    <property type="entry name" value="PYOCHELIN SYNTHASE PCHF"/>
    <property type="match status" value="1"/>
</dbReference>
<dbReference type="CDD" id="cd19535">
    <property type="entry name" value="Cyc_NRPS"/>
    <property type="match status" value="1"/>
</dbReference>
<evidence type="ECO:0000256" key="1">
    <source>
        <dbReference type="ARBA" id="ARBA00001957"/>
    </source>
</evidence>
<dbReference type="Gene3D" id="3.30.559.10">
    <property type="entry name" value="Chloramphenicol acetyltransferase-like domain"/>
    <property type="match status" value="1"/>
</dbReference>
<evidence type="ECO:0000259" key="7">
    <source>
        <dbReference type="PROSITE" id="PS50075"/>
    </source>
</evidence>
<evidence type="ECO:0000256" key="5">
    <source>
        <dbReference type="ARBA" id="ARBA00022598"/>
    </source>
</evidence>
<dbReference type="InterPro" id="IPR006162">
    <property type="entry name" value="Ppantetheine_attach_site"/>
</dbReference>
<evidence type="ECO:0000256" key="6">
    <source>
        <dbReference type="SAM" id="MobiDB-lite"/>
    </source>
</evidence>
<dbReference type="InterPro" id="IPR001242">
    <property type="entry name" value="Condensation_dom"/>
</dbReference>
<dbReference type="InterPro" id="IPR010071">
    <property type="entry name" value="AA_adenyl_dom"/>
</dbReference>
<dbReference type="InterPro" id="IPR000873">
    <property type="entry name" value="AMP-dep_synth/lig_dom"/>
</dbReference>
<dbReference type="PROSITE" id="PS00455">
    <property type="entry name" value="AMP_BINDING"/>
    <property type="match status" value="1"/>
</dbReference>
<dbReference type="InterPro" id="IPR020806">
    <property type="entry name" value="PKS_PP-bd"/>
</dbReference>
<keyword evidence="3" id="KW-0596">Phosphopantetheine</keyword>
<dbReference type="RefSeq" id="WP_136967723.1">
    <property type="nucleotide sequence ID" value="NZ_JARZHI010000026.1"/>
</dbReference>
<dbReference type="InterPro" id="IPR044894">
    <property type="entry name" value="TubC_N_sf"/>
</dbReference>
<dbReference type="Pfam" id="PF00501">
    <property type="entry name" value="AMP-binding"/>
    <property type="match status" value="1"/>
</dbReference>
<dbReference type="Gene3D" id="3.30.559.30">
    <property type="entry name" value="Nonribosomal peptide synthetase, condensation domain"/>
    <property type="match status" value="1"/>
</dbReference>
<name>A0ABT6NXS3_9BACT</name>
<dbReference type="Pfam" id="PF00550">
    <property type="entry name" value="PP-binding"/>
    <property type="match status" value="1"/>
</dbReference>
<accession>A0ABT6NXS3</accession>
<evidence type="ECO:0000256" key="2">
    <source>
        <dbReference type="ARBA" id="ARBA00004924"/>
    </source>
</evidence>
<feature type="compositionally biased region" description="Basic and acidic residues" evidence="6">
    <location>
        <begin position="1131"/>
        <end position="1142"/>
    </location>
</feature>
<dbReference type="InterPro" id="IPR041464">
    <property type="entry name" value="TubC_N"/>
</dbReference>
<reference evidence="8 9" key="1">
    <citation type="submission" date="2023-04" db="EMBL/GenBank/DDBJ databases">
        <title>The genome sequence of Polyangium sorediatum DSM14670.</title>
        <authorList>
            <person name="Zhang X."/>
        </authorList>
    </citation>
    <scope>NUCLEOTIDE SEQUENCE [LARGE SCALE GENOMIC DNA]</scope>
    <source>
        <strain evidence="8 9">DSM 14670</strain>
    </source>
</reference>
<dbReference type="NCBIfam" id="TIGR01733">
    <property type="entry name" value="AA-adenyl-dom"/>
    <property type="match status" value="1"/>
</dbReference>
<comment type="cofactor">
    <cofactor evidence="1">
        <name>pantetheine 4'-phosphate</name>
        <dbReference type="ChEBI" id="CHEBI:47942"/>
    </cofactor>
</comment>
<proteinExistence type="predicted"/>
<gene>
    <name evidence="8" type="ORF">QHF89_26730</name>
</gene>
<organism evidence="8 9">
    <name type="scientific">Polyangium sorediatum</name>
    <dbReference type="NCBI Taxonomy" id="889274"/>
    <lineage>
        <taxon>Bacteria</taxon>
        <taxon>Pseudomonadati</taxon>
        <taxon>Myxococcota</taxon>
        <taxon>Polyangia</taxon>
        <taxon>Polyangiales</taxon>
        <taxon>Polyangiaceae</taxon>
        <taxon>Polyangium</taxon>
    </lineage>
</organism>
<dbReference type="SUPFAM" id="SSF52777">
    <property type="entry name" value="CoA-dependent acyltransferases"/>
    <property type="match status" value="2"/>
</dbReference>
<dbReference type="PROSITE" id="PS00012">
    <property type="entry name" value="PHOSPHOPANTETHEINE"/>
    <property type="match status" value="1"/>
</dbReference>
<keyword evidence="5" id="KW-0436">Ligase</keyword>
<evidence type="ECO:0000256" key="3">
    <source>
        <dbReference type="ARBA" id="ARBA00022450"/>
    </source>
</evidence>
<evidence type="ECO:0000313" key="8">
    <source>
        <dbReference type="EMBL" id="MDI1433119.1"/>
    </source>
</evidence>
<dbReference type="CDD" id="cd12114">
    <property type="entry name" value="A_NRPS_TlmIV_like"/>
    <property type="match status" value="1"/>
</dbReference>
<dbReference type="InterPro" id="IPR045851">
    <property type="entry name" value="AMP-bd_C_sf"/>
</dbReference>
<dbReference type="PRINTS" id="PR00154">
    <property type="entry name" value="AMPBINDING"/>
</dbReference>
<dbReference type="Pfam" id="PF00668">
    <property type="entry name" value="Condensation"/>
    <property type="match status" value="1"/>
</dbReference>
<dbReference type="PROSITE" id="PS50075">
    <property type="entry name" value="CARRIER"/>
    <property type="match status" value="1"/>
</dbReference>
<sequence>MSAVQLLTDLARLGVKLSVEAEQLQIRAPRGTLDATLRDRIVEHKQEILALLRRSEHGSASQLVPAPAERHLPFPLTEIQQAYLLGRLVPTAGGNVGCHFYSEVDAADLDIDCLAAAWRQLIDRHDVLRTVVLPDGRQHFLEAVPTYGIETLDLRGQPPEAVLAMLEETRRSMSHRVYNLEVWPLFDIRAIRLDERHTRIYFSIDLFLVDAASLLRLIEEWRHLYRDSSTPWVRPGLSFRDYVVAEAGLQGSDQVRAAESYWFRRVVDFPTAPELPLGPVPAAGQPEVLRHAGTLAADAWRRLKGRAAELGMTPTGMLAAAFSEVLRIWSRRQRFSITLTMFRRLPLHAEVNDLIGDFTSTLLLTCDAPPGGFAARAQHLQARLLEDMNHSHVGGVRVMREVTRARGRMDLDLMPIVFTSLLGLPCAENWRMGWLGKSVYAVTQTPQVWLDHQTYEHDGELCFHWDAIDAMFPEGMVADMFDAYARLLERLASDDAAWQEPVTAPLLLREEHLEPRRRANLTQEPTSTELLHTLFTSQAEARPTHLAIVSPERRMTYGELDRLVCRIGRRLRKEGAAPGKLVGVVMEKGWEQVAAVLGIVASGAAYLPIDAALPEERRNYLIAHGQVELVLTQSKVNDGLQWPDAVTRLCVDDETTWSGFEDGPLSPVQVPEDLAYVIYTSGSTGSPKGVVIDHRGAVNTILDINRRFGVGHEDRVLAVSSLSFDLSVYDIFGLLAAGGTIVLPDQERRLDPEHWAELVVREGVTLWNSVPTLMEMLVEHATGRPEATPDRLRLVLMSGDWIPVTLPGRIAALVGDDAREARKVQVMSLGGATEASIWSILYPIDHVDPTWKSIPYGRPMVNQTFHVLDEALDACPVWVPGHLYIGGIGLAKGYWRDEQKTRESFLRHPRTGEQLYRTGDMGRYLRDGNIEFLGRDDDQVKVGGHRIELGEIEAALVQHPGVTAAAVVAKGAHGGGKQLIGYVVPSDADAARRGSFDAALRDFLRAKLPAYMIPAGFMLLDALPLTANGKVDRKALQLIAMPVSSEAELVAPRDAMEASLAAIVMDVSGLQKVGIHQSFFELGINSILMVRIASRIKDSITKDFAVVELFRYATISALAARLQKGGSEEVPLDKALSRAEARRKARGRR</sequence>
<dbReference type="Gene3D" id="3.30.300.30">
    <property type="match status" value="1"/>
</dbReference>
<feature type="region of interest" description="Disordered" evidence="6">
    <location>
        <begin position="1126"/>
        <end position="1149"/>
    </location>
</feature>
<dbReference type="InterPro" id="IPR036736">
    <property type="entry name" value="ACP-like_sf"/>
</dbReference>
<dbReference type="Gene3D" id="1.10.10.1830">
    <property type="entry name" value="Non-ribosomal peptide synthase, adenylation domain"/>
    <property type="match status" value="1"/>
</dbReference>
<dbReference type="Proteomes" id="UP001160301">
    <property type="component" value="Unassembled WGS sequence"/>
</dbReference>
<dbReference type="InterPro" id="IPR020845">
    <property type="entry name" value="AMP-binding_CS"/>
</dbReference>
<keyword evidence="4" id="KW-0597">Phosphoprotein</keyword>
<comment type="pathway">
    <text evidence="2">Siderophore biosynthesis.</text>
</comment>
<feature type="domain" description="Carrier" evidence="7">
    <location>
        <begin position="1051"/>
        <end position="1126"/>
    </location>
</feature>
<comment type="caution">
    <text evidence="8">The sequence shown here is derived from an EMBL/GenBank/DDBJ whole genome shotgun (WGS) entry which is preliminary data.</text>
</comment>
<dbReference type="InterPro" id="IPR025110">
    <property type="entry name" value="AMP-bd_C"/>
</dbReference>